<reference evidence="2" key="1">
    <citation type="journal article" date="2017" name="Proc. Natl. Acad. Sci. U.S.A.">
        <title>Simulation of Deepwater Horizon oil plume reveals substrate specialization within a complex community of hydrocarbon degraders.</title>
        <authorList>
            <person name="Hu P."/>
            <person name="Dubinsky E.A."/>
            <person name="Probst A.J."/>
            <person name="Wang J."/>
            <person name="Sieber C.M.K."/>
            <person name="Tom L.M."/>
            <person name="Gardinali P."/>
            <person name="Banfield J.F."/>
            <person name="Atlas R.M."/>
            <person name="Andersen G.L."/>
        </authorList>
    </citation>
    <scope>NUCLEOTIDE SEQUENCE [LARGE SCALE GENOMIC DNA]</scope>
</reference>
<gene>
    <name evidence="1" type="ORF">A9R00_02185</name>
</gene>
<organism evidence="1 2">
    <name type="scientific">Oleispira antarctica</name>
    <dbReference type="NCBI Taxonomy" id="188908"/>
    <lineage>
        <taxon>Bacteria</taxon>
        <taxon>Pseudomonadati</taxon>
        <taxon>Pseudomonadota</taxon>
        <taxon>Gammaproteobacteria</taxon>
        <taxon>Oceanospirillales</taxon>
        <taxon>Oceanospirillaceae</taxon>
        <taxon>Oleispira</taxon>
    </lineage>
</organism>
<dbReference type="EMBL" id="MABE01000126">
    <property type="protein sequence ID" value="OUS41200.1"/>
    <property type="molecule type" value="Genomic_DNA"/>
</dbReference>
<accession>A0A1Y5HVT7</accession>
<name>A0A1Y5HVT7_OLEAN</name>
<protein>
    <submittedName>
        <fullName evidence="1">Uncharacterized protein</fullName>
    </submittedName>
</protein>
<proteinExistence type="predicted"/>
<sequence length="62" mass="6931">IHHIFAASEKSQDIHQQISEALSELAKDLTGQDILNTIGIPSFSAMEQEEAEFMIDLMDTLK</sequence>
<evidence type="ECO:0000313" key="2">
    <source>
        <dbReference type="Proteomes" id="UP000227088"/>
    </source>
</evidence>
<comment type="caution">
    <text evidence="1">The sequence shown here is derived from an EMBL/GenBank/DDBJ whole genome shotgun (WGS) entry which is preliminary data.</text>
</comment>
<evidence type="ECO:0000313" key="1">
    <source>
        <dbReference type="EMBL" id="OUS41200.1"/>
    </source>
</evidence>
<dbReference type="Proteomes" id="UP000227088">
    <property type="component" value="Unassembled WGS sequence"/>
</dbReference>
<dbReference type="AlphaFoldDB" id="A0A1Y5HVT7"/>
<feature type="non-terminal residue" evidence="1">
    <location>
        <position position="1"/>
    </location>
</feature>